<sequence>MKSKKRLIVGISGASGVQLGYRLLKVLKELKEFEVHLIVSEGAKETMRYELSISYEELIGYADIVHDNNDIAASIASGSYESEGMIIIPASMKTVSALAHGYADSLLQRAADVVIKEKRRLVIVPREMPMSAIHLDNLSYLAKLQDIHIIPPMLTYYNHPESIEDMELHIIGKLLSKFSINIKEYKRWKENNTTN</sequence>
<keyword evidence="7" id="KW-0456">Lyase</keyword>
<keyword evidence="3 5" id="KW-0288">FMN</keyword>
<comment type="caution">
    <text evidence="7">The sequence shown here is derived from an EMBL/GenBank/DDBJ whole genome shotgun (WGS) entry which is preliminary data.</text>
</comment>
<evidence type="ECO:0000256" key="4">
    <source>
        <dbReference type="ARBA" id="ARBA00022679"/>
    </source>
</evidence>
<accession>A0ABU0E104</accession>
<comment type="function">
    <text evidence="5">Flavin prenyltransferase that catalyzes the synthesis of the prenylated FMN cofactor (prenyl-FMN) for 4-hydroxy-3-polyprenylbenzoic acid decarboxylase UbiD. The prenyltransferase is metal-independent and links a dimethylallyl moiety from dimethylallyl monophosphate (DMAP) to the flavin N5 and C6 atoms of FMN.</text>
</comment>
<gene>
    <name evidence="5" type="primary">ubiX</name>
    <name evidence="7" type="ORF">J2S15_001309</name>
</gene>
<comment type="caution">
    <text evidence="5">Lacks conserved residue(s) required for the propagation of feature annotation.</text>
</comment>
<evidence type="ECO:0000256" key="5">
    <source>
        <dbReference type="HAMAP-Rule" id="MF_01984"/>
    </source>
</evidence>
<comment type="similarity">
    <text evidence="5">Belongs to the UbiX/PAD1 family.</text>
</comment>
<feature type="binding site" evidence="5">
    <location>
        <position position="40"/>
    </location>
    <ligand>
        <name>FMN</name>
        <dbReference type="ChEBI" id="CHEBI:58210"/>
    </ligand>
</feature>
<feature type="domain" description="Flavoprotein" evidence="6">
    <location>
        <begin position="5"/>
        <end position="177"/>
    </location>
</feature>
<feature type="binding site" evidence="5">
    <location>
        <begin position="13"/>
        <end position="15"/>
    </location>
    <ligand>
        <name>FMN</name>
        <dbReference type="ChEBI" id="CHEBI:58210"/>
    </ligand>
</feature>
<feature type="binding site" evidence="5">
    <location>
        <position position="126"/>
    </location>
    <ligand>
        <name>FMN</name>
        <dbReference type="ChEBI" id="CHEBI:58210"/>
    </ligand>
</feature>
<dbReference type="RefSeq" id="WP_307406567.1">
    <property type="nucleotide sequence ID" value="NZ_JAUSUR010000002.1"/>
</dbReference>
<comment type="catalytic activity">
    <reaction evidence="5">
        <text>dimethylallyl phosphate + FMNH2 = prenylated FMNH2 + phosphate</text>
        <dbReference type="Rhea" id="RHEA:37743"/>
        <dbReference type="ChEBI" id="CHEBI:43474"/>
        <dbReference type="ChEBI" id="CHEBI:57618"/>
        <dbReference type="ChEBI" id="CHEBI:87467"/>
        <dbReference type="ChEBI" id="CHEBI:88052"/>
        <dbReference type="EC" id="2.5.1.129"/>
    </reaction>
</comment>
<protein>
    <recommendedName>
        <fullName evidence="5">Flavin prenyltransferase UbiX</fullName>
        <ecNumber evidence="5">2.5.1.129</ecNumber>
    </recommendedName>
</protein>
<dbReference type="NCBIfam" id="TIGR00421">
    <property type="entry name" value="ubiX_pad"/>
    <property type="match status" value="1"/>
</dbReference>
<feature type="binding site" evidence="5">
    <location>
        <position position="173"/>
    </location>
    <ligand>
        <name>dimethylallyl phosphate</name>
        <dbReference type="ChEBI" id="CHEBI:88052"/>
    </ligand>
</feature>
<dbReference type="SUPFAM" id="SSF52507">
    <property type="entry name" value="Homo-oligomeric flavin-containing Cys decarboxylases, HFCD"/>
    <property type="match status" value="1"/>
</dbReference>
<dbReference type="InterPro" id="IPR003382">
    <property type="entry name" value="Flavoprotein"/>
</dbReference>
<evidence type="ECO:0000313" key="7">
    <source>
        <dbReference type="EMBL" id="MDQ0360564.1"/>
    </source>
</evidence>
<dbReference type="GO" id="GO:0008694">
    <property type="term" value="F:4-hydroxy-3-polyprenylbenzoate decarboxylase activity"/>
    <property type="evidence" value="ECO:0007669"/>
    <property type="project" value="UniProtKB-EC"/>
</dbReference>
<dbReference type="InterPro" id="IPR004507">
    <property type="entry name" value="UbiX-like"/>
</dbReference>
<evidence type="ECO:0000256" key="3">
    <source>
        <dbReference type="ARBA" id="ARBA00022643"/>
    </source>
</evidence>
<dbReference type="Proteomes" id="UP001230220">
    <property type="component" value="Unassembled WGS sequence"/>
</dbReference>
<dbReference type="Pfam" id="PF02441">
    <property type="entry name" value="Flavoprotein"/>
    <property type="match status" value="1"/>
</dbReference>
<keyword evidence="4 5" id="KW-0808">Transferase</keyword>
<evidence type="ECO:0000256" key="2">
    <source>
        <dbReference type="ARBA" id="ARBA00022630"/>
    </source>
</evidence>
<proteinExistence type="inferred from homology"/>
<organism evidence="7 8">
    <name type="scientific">Breznakia pachnodae</name>
    <dbReference type="NCBI Taxonomy" id="265178"/>
    <lineage>
        <taxon>Bacteria</taxon>
        <taxon>Bacillati</taxon>
        <taxon>Bacillota</taxon>
        <taxon>Erysipelotrichia</taxon>
        <taxon>Erysipelotrichales</taxon>
        <taxon>Erysipelotrichaceae</taxon>
        <taxon>Breznakia</taxon>
    </lineage>
</organism>
<keyword evidence="8" id="KW-1185">Reference proteome</keyword>
<dbReference type="NCBIfam" id="NF004685">
    <property type="entry name" value="PRK06029.1"/>
    <property type="match status" value="1"/>
</dbReference>
<dbReference type="EC" id="2.5.1.129" evidence="5"/>
<evidence type="ECO:0000259" key="6">
    <source>
        <dbReference type="Pfam" id="PF02441"/>
    </source>
</evidence>
<name>A0ABU0E104_9FIRM</name>
<evidence type="ECO:0000256" key="1">
    <source>
        <dbReference type="ARBA" id="ARBA00022602"/>
    </source>
</evidence>
<evidence type="ECO:0000313" key="8">
    <source>
        <dbReference type="Proteomes" id="UP001230220"/>
    </source>
</evidence>
<dbReference type="InterPro" id="IPR036551">
    <property type="entry name" value="Flavin_trans-like"/>
</dbReference>
<keyword evidence="2 5" id="KW-0285">Flavoprotein</keyword>
<keyword evidence="1 5" id="KW-0637">Prenyltransferase</keyword>
<dbReference type="HAMAP" id="MF_01984">
    <property type="entry name" value="ubiX_pad"/>
    <property type="match status" value="1"/>
</dbReference>
<feature type="binding site" evidence="5">
    <location>
        <position position="157"/>
    </location>
    <ligand>
        <name>dimethylallyl phosphate</name>
        <dbReference type="ChEBI" id="CHEBI:88052"/>
    </ligand>
</feature>
<dbReference type="Gene3D" id="3.40.50.1950">
    <property type="entry name" value="Flavin prenyltransferase-like"/>
    <property type="match status" value="1"/>
</dbReference>
<reference evidence="7 8" key="1">
    <citation type="submission" date="2023-07" db="EMBL/GenBank/DDBJ databases">
        <title>Genomic Encyclopedia of Type Strains, Phase IV (KMG-IV): sequencing the most valuable type-strain genomes for metagenomic binning, comparative biology and taxonomic classification.</title>
        <authorList>
            <person name="Goeker M."/>
        </authorList>
    </citation>
    <scope>NUCLEOTIDE SEQUENCE [LARGE SCALE GENOMIC DNA]</scope>
    <source>
        <strain evidence="7 8">DSM 16784</strain>
    </source>
</reference>
<feature type="binding site" evidence="5">
    <location>
        <begin position="91"/>
        <end position="94"/>
    </location>
    <ligand>
        <name>FMN</name>
        <dbReference type="ChEBI" id="CHEBI:58210"/>
    </ligand>
</feature>
<dbReference type="EMBL" id="JAUSUR010000002">
    <property type="protein sequence ID" value="MDQ0360564.1"/>
    <property type="molecule type" value="Genomic_DNA"/>
</dbReference>